<evidence type="ECO:0000256" key="12">
    <source>
        <dbReference type="ARBA" id="ARBA00022852"/>
    </source>
</evidence>
<keyword evidence="8" id="KW-0354">Hemolysis</keyword>
<dbReference type="GO" id="GO:0031640">
    <property type="term" value="P:killing of cells of another organism"/>
    <property type="evidence" value="ECO:0007669"/>
    <property type="project" value="UniProtKB-KW"/>
</dbReference>
<dbReference type="InterPro" id="IPR001024">
    <property type="entry name" value="PLAT/LH2_dom"/>
</dbReference>
<evidence type="ECO:0000256" key="8">
    <source>
        <dbReference type="ARBA" id="ARBA00022735"/>
    </source>
</evidence>
<comment type="caution">
    <text evidence="16">Lacks conserved residue(s) required for the propagation of feature annotation.</text>
</comment>
<accession>A0A1I1P001</accession>
<evidence type="ECO:0000313" key="20">
    <source>
        <dbReference type="EMBL" id="SFD03284.1"/>
    </source>
</evidence>
<evidence type="ECO:0000256" key="9">
    <source>
        <dbReference type="ARBA" id="ARBA00022801"/>
    </source>
</evidence>
<dbReference type="Gene3D" id="2.60.60.20">
    <property type="entry name" value="PLAT/LH2 domain"/>
    <property type="match status" value="1"/>
</dbReference>
<keyword evidence="6" id="KW-0479">Metal-binding</keyword>
<dbReference type="Pfam" id="PF00882">
    <property type="entry name" value="Zn_dep_PLPC"/>
    <property type="match status" value="1"/>
</dbReference>
<evidence type="ECO:0000259" key="19">
    <source>
        <dbReference type="PROSITE" id="PS51346"/>
    </source>
</evidence>
<dbReference type="Gene3D" id="1.10.575.10">
    <property type="entry name" value="P1 Nuclease"/>
    <property type="match status" value="1"/>
</dbReference>
<keyword evidence="4" id="KW-0964">Secreted</keyword>
<protein>
    <recommendedName>
        <fullName evidence="3">Phospholipase C</fullName>
        <ecNumber evidence="2">3.1.4.3</ecNumber>
    </recommendedName>
    <alternativeName>
        <fullName evidence="14">Phosphatidylcholine cholinephosphohydrolase</fullName>
    </alternativeName>
</protein>
<comment type="cofactor">
    <cofactor evidence="1">
        <name>Ca(2+)</name>
        <dbReference type="ChEBI" id="CHEBI:29108"/>
    </cofactor>
</comment>
<dbReference type="InterPro" id="IPR036392">
    <property type="entry name" value="PLAT/LH2_dom_sf"/>
</dbReference>
<evidence type="ECO:0000256" key="4">
    <source>
        <dbReference type="ARBA" id="ARBA00022525"/>
    </source>
</evidence>
<proteinExistence type="predicted"/>
<organism evidence="20 21">
    <name type="scientific">Clostridium uliginosum</name>
    <dbReference type="NCBI Taxonomy" id="119641"/>
    <lineage>
        <taxon>Bacteria</taxon>
        <taxon>Bacillati</taxon>
        <taxon>Bacillota</taxon>
        <taxon>Clostridia</taxon>
        <taxon>Eubacteriales</taxon>
        <taxon>Clostridiaceae</taxon>
        <taxon>Clostridium</taxon>
    </lineage>
</organism>
<dbReference type="InterPro" id="IPR001531">
    <property type="entry name" value="Zn_PLipaseC"/>
</dbReference>
<dbReference type="SMART" id="SM00770">
    <property type="entry name" value="Zn_dep_PLPC"/>
    <property type="match status" value="1"/>
</dbReference>
<name>A0A1I1P001_9CLOT</name>
<evidence type="ECO:0000256" key="11">
    <source>
        <dbReference type="ARBA" id="ARBA00022837"/>
    </source>
</evidence>
<evidence type="ECO:0000256" key="6">
    <source>
        <dbReference type="ARBA" id="ARBA00022723"/>
    </source>
</evidence>
<feature type="domain" description="Zn-dependent PLC" evidence="19">
    <location>
        <begin position="24"/>
        <end position="275"/>
    </location>
</feature>
<dbReference type="PRINTS" id="PR00479">
    <property type="entry name" value="PRPHPHLPASEC"/>
</dbReference>
<dbReference type="SUPFAM" id="SSF48537">
    <property type="entry name" value="Phospholipase C/P1 nuclease"/>
    <property type="match status" value="1"/>
</dbReference>
<evidence type="ECO:0000256" key="10">
    <source>
        <dbReference type="ARBA" id="ARBA00022833"/>
    </source>
</evidence>
<evidence type="ECO:0000256" key="2">
    <source>
        <dbReference type="ARBA" id="ARBA00012018"/>
    </source>
</evidence>
<dbReference type="STRING" id="119641.SAMN05421842_11784"/>
<dbReference type="EC" id="3.1.4.3" evidence="2"/>
<dbReference type="SUPFAM" id="SSF49723">
    <property type="entry name" value="Lipase/lipooxygenase domain (PLAT/LH2 domain)"/>
    <property type="match status" value="1"/>
</dbReference>
<evidence type="ECO:0000256" key="15">
    <source>
        <dbReference type="ARBA" id="ARBA00047492"/>
    </source>
</evidence>
<feature type="signal peptide" evidence="17">
    <location>
        <begin position="1"/>
        <end position="26"/>
    </location>
</feature>
<evidence type="ECO:0000256" key="1">
    <source>
        <dbReference type="ARBA" id="ARBA00001913"/>
    </source>
</evidence>
<dbReference type="Pfam" id="PF01477">
    <property type="entry name" value="PLAT"/>
    <property type="match status" value="1"/>
</dbReference>
<sequence length="398" mass="45337">MNKKIKILTASLLSFLLFSISTPVKAWDSKKDAATMDTHKMISVQALTMIKNDMNSDTKINDNLNLIEKNLLQYQKGTIAPDWGKVGVDRDYKLYQDHFYDPDSGENFTSNGIYPFHEVPDTAESQLRNYFSQAVATWKDGDYAKASYLLGKSMHYFGDINQPHHSLNWTGGVGTAHTNFESYIEGIKDRFKIDTMGEDKTEYIINNNKPILEFLTFQTNKYAKLSKNLVSKVSMKNSYADWDEAADIALKNAQKGMASIVYRFLEEVSKTTNTPLTNPIGNFHVVISTANEKYAGTDDYIYFGMELNNGKKVEFECNLPGNDFTVGSTDSYQFNISDTSFNPSEVKRVWLRKEKYIDDNFKLKSVEVYMQGKRVVNSKPNEWLIGNTTYNIDVNGLK</sequence>
<dbReference type="PROSITE" id="PS51346">
    <property type="entry name" value="PROKAR_ZN_DEPEND_PLPC_2"/>
    <property type="match status" value="1"/>
</dbReference>
<evidence type="ECO:0000256" key="17">
    <source>
        <dbReference type="SAM" id="SignalP"/>
    </source>
</evidence>
<evidence type="ECO:0000256" key="5">
    <source>
        <dbReference type="ARBA" id="ARBA00022656"/>
    </source>
</evidence>
<evidence type="ECO:0000256" key="7">
    <source>
        <dbReference type="ARBA" id="ARBA00022729"/>
    </source>
</evidence>
<keyword evidence="7 17" id="KW-0732">Signal</keyword>
<feature type="domain" description="PLAT" evidence="18">
    <location>
        <begin position="281"/>
        <end position="398"/>
    </location>
</feature>
<keyword evidence="11" id="KW-0106">Calcium</keyword>
<comment type="catalytic activity">
    <reaction evidence="15">
        <text>a 1,2-diacyl-sn-glycero-3-phosphocholine + H2O = phosphocholine + a 1,2-diacyl-sn-glycerol + H(+)</text>
        <dbReference type="Rhea" id="RHEA:10604"/>
        <dbReference type="ChEBI" id="CHEBI:15377"/>
        <dbReference type="ChEBI" id="CHEBI:15378"/>
        <dbReference type="ChEBI" id="CHEBI:17815"/>
        <dbReference type="ChEBI" id="CHEBI:57643"/>
        <dbReference type="ChEBI" id="CHEBI:295975"/>
        <dbReference type="EC" id="3.1.4.3"/>
    </reaction>
</comment>
<evidence type="ECO:0000313" key="21">
    <source>
        <dbReference type="Proteomes" id="UP000199263"/>
    </source>
</evidence>
<keyword evidence="10" id="KW-0862">Zinc</keyword>
<keyword evidence="21" id="KW-1185">Reference proteome</keyword>
<dbReference type="GO" id="GO:0034480">
    <property type="term" value="F:phosphatidylcholine phospholipase C activity"/>
    <property type="evidence" value="ECO:0007669"/>
    <property type="project" value="UniProtKB-EC"/>
</dbReference>
<evidence type="ECO:0000259" key="18">
    <source>
        <dbReference type="PROSITE" id="PS50095"/>
    </source>
</evidence>
<dbReference type="PROSITE" id="PS50095">
    <property type="entry name" value="PLAT"/>
    <property type="match status" value="1"/>
</dbReference>
<dbReference type="RefSeq" id="WP_090091928.1">
    <property type="nucleotide sequence ID" value="NZ_FOMG01000017.1"/>
</dbReference>
<dbReference type="CDD" id="cd11009">
    <property type="entry name" value="Zn_dep_PLPC"/>
    <property type="match status" value="1"/>
</dbReference>
<keyword evidence="13" id="KW-0843">Virulence</keyword>
<evidence type="ECO:0000256" key="3">
    <source>
        <dbReference type="ARBA" id="ARBA00018391"/>
    </source>
</evidence>
<evidence type="ECO:0000256" key="14">
    <source>
        <dbReference type="ARBA" id="ARBA00031285"/>
    </source>
</evidence>
<dbReference type="InterPro" id="IPR029002">
    <property type="entry name" value="PLPC/GPLD1"/>
</dbReference>
<dbReference type="OrthoDB" id="1937927at2"/>
<keyword evidence="5" id="KW-0800">Toxin</keyword>
<gene>
    <name evidence="20" type="ORF">SAMN05421842_11784</name>
</gene>
<evidence type="ECO:0000256" key="13">
    <source>
        <dbReference type="ARBA" id="ARBA00023026"/>
    </source>
</evidence>
<evidence type="ECO:0000256" key="16">
    <source>
        <dbReference type="PROSITE-ProRule" id="PRU00152"/>
    </source>
</evidence>
<dbReference type="AlphaFoldDB" id="A0A1I1P001"/>
<dbReference type="InterPro" id="IPR008947">
    <property type="entry name" value="PLipase_C/P1_nuclease_dom_sf"/>
</dbReference>
<dbReference type="EMBL" id="FOMG01000017">
    <property type="protein sequence ID" value="SFD03284.1"/>
    <property type="molecule type" value="Genomic_DNA"/>
</dbReference>
<feature type="chain" id="PRO_5011526452" description="Phospholipase C" evidence="17">
    <location>
        <begin position="27"/>
        <end position="398"/>
    </location>
</feature>
<keyword evidence="12" id="KW-0204">Cytolysis</keyword>
<keyword evidence="9" id="KW-0378">Hydrolase</keyword>
<dbReference type="GO" id="GO:0008270">
    <property type="term" value="F:zinc ion binding"/>
    <property type="evidence" value="ECO:0007669"/>
    <property type="project" value="InterPro"/>
</dbReference>
<dbReference type="Proteomes" id="UP000199263">
    <property type="component" value="Unassembled WGS sequence"/>
</dbReference>
<dbReference type="GO" id="GO:0090729">
    <property type="term" value="F:toxin activity"/>
    <property type="evidence" value="ECO:0007669"/>
    <property type="project" value="UniProtKB-KW"/>
</dbReference>
<reference evidence="20 21" key="1">
    <citation type="submission" date="2016-10" db="EMBL/GenBank/DDBJ databases">
        <authorList>
            <person name="de Groot N.N."/>
        </authorList>
    </citation>
    <scope>NUCLEOTIDE SEQUENCE [LARGE SCALE GENOMIC DNA]</scope>
    <source>
        <strain evidence="20 21">DSM 12992</strain>
    </source>
</reference>